<dbReference type="KEGG" id="csg:Cylst_0878"/>
<dbReference type="RefSeq" id="WP_015206460.1">
    <property type="nucleotide sequence ID" value="NC_019757.1"/>
</dbReference>
<gene>
    <name evidence="1" type="ORF">Cylst_0878</name>
</gene>
<reference evidence="1 2" key="1">
    <citation type="submission" date="2012-06" db="EMBL/GenBank/DDBJ databases">
        <title>Finished chromosome of genome of Cylindrospermum stagnale PCC 7417.</title>
        <authorList>
            <consortium name="US DOE Joint Genome Institute"/>
            <person name="Gugger M."/>
            <person name="Coursin T."/>
            <person name="Rippka R."/>
            <person name="Tandeau De Marsac N."/>
            <person name="Huntemann M."/>
            <person name="Wei C.-L."/>
            <person name="Han J."/>
            <person name="Detter J.C."/>
            <person name="Han C."/>
            <person name="Tapia R."/>
            <person name="Chen A."/>
            <person name="Kyrpides N."/>
            <person name="Mavromatis K."/>
            <person name="Markowitz V."/>
            <person name="Szeto E."/>
            <person name="Ivanova N."/>
            <person name="Pagani I."/>
            <person name="Pati A."/>
            <person name="Goodwin L."/>
            <person name="Nordberg H.P."/>
            <person name="Cantor M.N."/>
            <person name="Hua S.X."/>
            <person name="Woyke T."/>
            <person name="Kerfeld C.A."/>
        </authorList>
    </citation>
    <scope>NUCLEOTIDE SEQUENCE [LARGE SCALE GENOMIC DNA]</scope>
    <source>
        <strain evidence="1 2">PCC 7417</strain>
    </source>
</reference>
<dbReference type="AlphaFoldDB" id="K9WTS5"/>
<evidence type="ECO:0000313" key="1">
    <source>
        <dbReference type="EMBL" id="AFZ23204.1"/>
    </source>
</evidence>
<dbReference type="OrthoDB" id="428391at2"/>
<organism evidence="1 2">
    <name type="scientific">Cylindrospermum stagnale PCC 7417</name>
    <dbReference type="NCBI Taxonomy" id="56107"/>
    <lineage>
        <taxon>Bacteria</taxon>
        <taxon>Bacillati</taxon>
        <taxon>Cyanobacteriota</taxon>
        <taxon>Cyanophyceae</taxon>
        <taxon>Nostocales</taxon>
        <taxon>Nostocaceae</taxon>
        <taxon>Cylindrospermum</taxon>
    </lineage>
</organism>
<dbReference type="eggNOG" id="ENOG5032H9X">
    <property type="taxonomic scope" value="Bacteria"/>
</dbReference>
<dbReference type="STRING" id="56107.Cylst_0878"/>
<protein>
    <submittedName>
        <fullName evidence="1">Uncharacterized protein</fullName>
    </submittedName>
</protein>
<proteinExistence type="predicted"/>
<keyword evidence="2" id="KW-1185">Reference proteome</keyword>
<dbReference type="EMBL" id="CP003642">
    <property type="protein sequence ID" value="AFZ23204.1"/>
    <property type="molecule type" value="Genomic_DNA"/>
</dbReference>
<accession>K9WTS5</accession>
<name>K9WTS5_9NOST</name>
<dbReference type="Proteomes" id="UP000010475">
    <property type="component" value="Chromosome"/>
</dbReference>
<dbReference type="HOGENOM" id="CLU_202378_0_0_3"/>
<sequence length="71" mass="8151">MQVKDLTIDELKALIRETVMEAINEILPDPDEGKTVKEELKQHLLEIRKRRETGVRGISSEEVMHRLGLGD</sequence>
<evidence type="ECO:0000313" key="2">
    <source>
        <dbReference type="Proteomes" id="UP000010475"/>
    </source>
</evidence>